<comment type="caution">
    <text evidence="1">The sequence shown here is derived from an EMBL/GenBank/DDBJ whole genome shotgun (WGS) entry which is preliminary data.</text>
</comment>
<dbReference type="AlphaFoldDB" id="A0A2R6RM51"/>
<organism evidence="1 2">
    <name type="scientific">Hermanssonia centrifuga</name>
    <dbReference type="NCBI Taxonomy" id="98765"/>
    <lineage>
        <taxon>Eukaryota</taxon>
        <taxon>Fungi</taxon>
        <taxon>Dikarya</taxon>
        <taxon>Basidiomycota</taxon>
        <taxon>Agaricomycotina</taxon>
        <taxon>Agaricomycetes</taxon>
        <taxon>Polyporales</taxon>
        <taxon>Meruliaceae</taxon>
        <taxon>Hermanssonia</taxon>
    </lineage>
</organism>
<evidence type="ECO:0000313" key="2">
    <source>
        <dbReference type="Proteomes" id="UP000186601"/>
    </source>
</evidence>
<sequence length="100" mass="11814">MANYCLPEKSIRYFKKGSLKLRHTGTMGLTSGYSQKWLSQRQSAHLLHGIARDRRLDWLIEELWTDAKHNVIQPDCSSEHIETPYSHPKRHLWDEERLDA</sequence>
<protein>
    <submittedName>
        <fullName evidence="1">Uncharacterized protein</fullName>
    </submittedName>
</protein>
<dbReference type="EMBL" id="MLYV02000221">
    <property type="protein sequence ID" value="PSS31079.1"/>
    <property type="molecule type" value="Genomic_DNA"/>
</dbReference>
<accession>A0A2R6RM51</accession>
<proteinExistence type="predicted"/>
<keyword evidence="2" id="KW-1185">Reference proteome</keyword>
<reference evidence="1 2" key="1">
    <citation type="submission" date="2018-02" db="EMBL/GenBank/DDBJ databases">
        <title>Genome sequence of the basidiomycete white-rot fungus Phlebia centrifuga.</title>
        <authorList>
            <person name="Granchi Z."/>
            <person name="Peng M."/>
            <person name="de Vries R.P."/>
            <person name="Hilden K."/>
            <person name="Makela M.R."/>
            <person name="Grigoriev I."/>
            <person name="Riley R."/>
        </authorList>
    </citation>
    <scope>NUCLEOTIDE SEQUENCE [LARGE SCALE GENOMIC DNA]</scope>
    <source>
        <strain evidence="1 2">FBCC195</strain>
    </source>
</reference>
<name>A0A2R6RM51_9APHY</name>
<evidence type="ECO:0000313" key="1">
    <source>
        <dbReference type="EMBL" id="PSS31079.1"/>
    </source>
</evidence>
<dbReference type="Proteomes" id="UP000186601">
    <property type="component" value="Unassembled WGS sequence"/>
</dbReference>
<gene>
    <name evidence="1" type="ORF">PHLCEN_2v2411</name>
</gene>